<evidence type="ECO:0000259" key="1">
    <source>
        <dbReference type="Pfam" id="PF13723"/>
    </source>
</evidence>
<dbReference type="GO" id="GO:0016746">
    <property type="term" value="F:acyltransferase activity"/>
    <property type="evidence" value="ECO:0007669"/>
    <property type="project" value="InterPro"/>
</dbReference>
<dbReference type="InterPro" id="IPR016039">
    <property type="entry name" value="Thiolase-like"/>
</dbReference>
<dbReference type="RefSeq" id="WP_047879835.1">
    <property type="nucleotide sequence ID" value="NZ_LDOT01000023.1"/>
</dbReference>
<protein>
    <submittedName>
        <fullName evidence="2">3-oxoacyl-ACP synthase</fullName>
    </submittedName>
</protein>
<dbReference type="Proteomes" id="UP000036097">
    <property type="component" value="Unassembled WGS sequence"/>
</dbReference>
<gene>
    <name evidence="2" type="ORF">ABT56_15715</name>
</gene>
<dbReference type="SUPFAM" id="SSF53901">
    <property type="entry name" value="Thiolase-like"/>
    <property type="match status" value="1"/>
</dbReference>
<feature type="domain" description="Beta-ketoacyl synthase-like N-terminal" evidence="1">
    <location>
        <begin position="24"/>
        <end position="238"/>
    </location>
</feature>
<comment type="caution">
    <text evidence="2">The sequence shown here is derived from an EMBL/GenBank/DDBJ whole genome shotgun (WGS) entry which is preliminary data.</text>
</comment>
<sequence>MNKIRFNIDCWQALSPGLLTKSDWQVWAANNHVWPQQLDGTPANHIPPMQRRRMSSLSKLAIQTAIELVNGSQIDFIIFSSRHGELQRTVSLLSDILSGEDASPTAFSQSVHNTAAGLYTIVTKQAVPVTSLGSGDQTLHSALIEAAAYLSENPEHRILVVDFDEPLPAPYCQFETGLYQPYALGLVLSSGDNCQISWSKSETDVVVDMPHAFEVVSNFVSKQSAWTVVGKRTQWQWECE</sequence>
<dbReference type="AlphaFoldDB" id="A0A0J1GWS9"/>
<proteinExistence type="predicted"/>
<dbReference type="Pfam" id="PF13723">
    <property type="entry name" value="Ketoacyl-synt_2"/>
    <property type="match status" value="1"/>
</dbReference>
<dbReference type="STRING" id="1195763.ABT56_15715"/>
<organism evidence="2 3">
    <name type="scientific">Photobacterium aquae</name>
    <dbReference type="NCBI Taxonomy" id="1195763"/>
    <lineage>
        <taxon>Bacteria</taxon>
        <taxon>Pseudomonadati</taxon>
        <taxon>Pseudomonadota</taxon>
        <taxon>Gammaproteobacteria</taxon>
        <taxon>Vibrionales</taxon>
        <taxon>Vibrionaceae</taxon>
        <taxon>Photobacterium</taxon>
    </lineage>
</organism>
<dbReference type="EMBL" id="LDOT01000023">
    <property type="protein sequence ID" value="KLV04066.1"/>
    <property type="molecule type" value="Genomic_DNA"/>
</dbReference>
<dbReference type="OrthoDB" id="9798676at2"/>
<evidence type="ECO:0000313" key="3">
    <source>
        <dbReference type="Proteomes" id="UP000036097"/>
    </source>
</evidence>
<name>A0A0J1GWS9_9GAMM</name>
<dbReference type="PATRIC" id="fig|1195763.3.peg.3351"/>
<keyword evidence="3" id="KW-1185">Reference proteome</keyword>
<reference evidence="2 3" key="1">
    <citation type="submission" date="2015-05" db="EMBL/GenBank/DDBJ databases">
        <title>Photobacterium galathea sp. nov.</title>
        <authorList>
            <person name="Machado H."/>
            <person name="Gram L."/>
        </authorList>
    </citation>
    <scope>NUCLEOTIDE SEQUENCE [LARGE SCALE GENOMIC DNA]</scope>
    <source>
        <strain evidence="2 3">CGMCC 1.12159</strain>
    </source>
</reference>
<dbReference type="InterPro" id="IPR014030">
    <property type="entry name" value="Ketoacyl_synth_N"/>
</dbReference>
<evidence type="ECO:0000313" key="2">
    <source>
        <dbReference type="EMBL" id="KLV04066.1"/>
    </source>
</evidence>
<accession>A0A0J1GWS9</accession>